<gene>
    <name evidence="2" type="ORF">RCL2_002686000</name>
</gene>
<evidence type="ECO:0000313" key="3">
    <source>
        <dbReference type="Proteomes" id="UP000615446"/>
    </source>
</evidence>
<evidence type="ECO:0000313" key="2">
    <source>
        <dbReference type="EMBL" id="GET00406.1"/>
    </source>
</evidence>
<name>A0A8H3M985_9GLOM</name>
<dbReference type="EMBL" id="BLAL01000285">
    <property type="protein sequence ID" value="GET00406.1"/>
    <property type="molecule type" value="Genomic_DNA"/>
</dbReference>
<feature type="region of interest" description="Disordered" evidence="1">
    <location>
        <begin position="108"/>
        <end position="157"/>
    </location>
</feature>
<protein>
    <submittedName>
        <fullName evidence="2">Uncharacterized protein</fullName>
    </submittedName>
</protein>
<dbReference type="Proteomes" id="UP000615446">
    <property type="component" value="Unassembled WGS sequence"/>
</dbReference>
<comment type="caution">
    <text evidence="2">The sequence shown here is derived from an EMBL/GenBank/DDBJ whole genome shotgun (WGS) entry which is preliminary data.</text>
</comment>
<organism evidence="2 3">
    <name type="scientific">Rhizophagus clarus</name>
    <dbReference type="NCBI Taxonomy" id="94130"/>
    <lineage>
        <taxon>Eukaryota</taxon>
        <taxon>Fungi</taxon>
        <taxon>Fungi incertae sedis</taxon>
        <taxon>Mucoromycota</taxon>
        <taxon>Glomeromycotina</taxon>
        <taxon>Glomeromycetes</taxon>
        <taxon>Glomerales</taxon>
        <taxon>Glomeraceae</taxon>
        <taxon>Rhizophagus</taxon>
    </lineage>
</organism>
<dbReference type="AlphaFoldDB" id="A0A8H3M985"/>
<reference evidence="2" key="1">
    <citation type="submission" date="2019-10" db="EMBL/GenBank/DDBJ databases">
        <title>Conservation and host-specific expression of non-tandemly repeated heterogenous ribosome RNA gene in arbuscular mycorrhizal fungi.</title>
        <authorList>
            <person name="Maeda T."/>
            <person name="Kobayashi Y."/>
            <person name="Nakagawa T."/>
            <person name="Ezawa T."/>
            <person name="Yamaguchi K."/>
            <person name="Bino T."/>
            <person name="Nishimoto Y."/>
            <person name="Shigenobu S."/>
            <person name="Kawaguchi M."/>
        </authorList>
    </citation>
    <scope>NUCLEOTIDE SEQUENCE</scope>
    <source>
        <strain evidence="2">HR1</strain>
    </source>
</reference>
<accession>A0A8H3M985</accession>
<proteinExistence type="predicted"/>
<evidence type="ECO:0000256" key="1">
    <source>
        <dbReference type="SAM" id="MobiDB-lite"/>
    </source>
</evidence>
<sequence>MPQGFFQHPYDDQTKLLVSQFGDQAHPQNYQRYSEYLAIPGTLISLLFHLSERVAHKVFEPVDVYLAMLVDETADDKDPESEDLSHDEMDDIIVDTNQQSSRIILEVPPKPTPVIATSSTMTAKSSKDKSGEKIPLSQPTKGRDRPNPGQKSHDKKSRRIDKIIVMQEFPVHLKNSIRDVTLYSNVNQKTTEILTVRVKIAFNQFTLQAFDGRRWCHWLHNLEVRWFSGRWMLKQRMNHSIFSAKVDGLPVSVTTDPLLVQDYDKCDSFFKDQGIRAYKFLKQGANQVTMLGFFETYEDLKTALESPFVYERTKYKCRDNGAQGSKKSGYTTVSTAYFLPRGQEAEDRKAGLDKADILKLVLSLLD</sequence>